<dbReference type="Gene3D" id="3.30.70.270">
    <property type="match status" value="1"/>
</dbReference>
<feature type="region of interest" description="Disordered" evidence="1">
    <location>
        <begin position="574"/>
        <end position="609"/>
    </location>
</feature>
<feature type="domain" description="RNase H type-1" evidence="3">
    <location>
        <begin position="842"/>
        <end position="960"/>
    </location>
</feature>
<dbReference type="Pfam" id="PF03732">
    <property type="entry name" value="Retrotrans_gag"/>
    <property type="match status" value="1"/>
</dbReference>
<feature type="domain" description="Reverse transcriptase/retrotransposon-derived protein RNase H-like" evidence="4">
    <location>
        <begin position="670"/>
        <end position="764"/>
    </location>
</feature>
<evidence type="ECO:0000256" key="1">
    <source>
        <dbReference type="SAM" id="MobiDB-lite"/>
    </source>
</evidence>
<evidence type="ECO:0000313" key="5">
    <source>
        <dbReference type="EMBL" id="SPD21744.1"/>
    </source>
</evidence>
<dbReference type="InterPro" id="IPR043128">
    <property type="entry name" value="Rev_trsase/Diguanyl_cyclase"/>
</dbReference>
<dbReference type="PANTHER" id="PTHR48475">
    <property type="entry name" value="RIBONUCLEASE H"/>
    <property type="match status" value="1"/>
</dbReference>
<feature type="region of interest" description="Disordered" evidence="1">
    <location>
        <begin position="1"/>
        <end position="30"/>
    </location>
</feature>
<feature type="compositionally biased region" description="Basic and acidic residues" evidence="1">
    <location>
        <begin position="574"/>
        <end position="599"/>
    </location>
</feature>
<dbReference type="SUPFAM" id="SSF56672">
    <property type="entry name" value="DNA/RNA polymerases"/>
    <property type="match status" value="1"/>
</dbReference>
<dbReference type="GO" id="GO:0003676">
    <property type="term" value="F:nucleic acid binding"/>
    <property type="evidence" value="ECO:0007669"/>
    <property type="project" value="InterPro"/>
</dbReference>
<dbReference type="InterPro" id="IPR041577">
    <property type="entry name" value="RT_RNaseH_2"/>
</dbReference>
<dbReference type="EMBL" id="OIVN01005279">
    <property type="protein sequence ID" value="SPD21744.1"/>
    <property type="molecule type" value="Genomic_DNA"/>
</dbReference>
<dbReference type="CDD" id="cd09279">
    <property type="entry name" value="RNase_HI_like"/>
    <property type="match status" value="1"/>
</dbReference>
<feature type="region of interest" description="Disordered" evidence="1">
    <location>
        <begin position="306"/>
        <end position="338"/>
    </location>
</feature>
<reference evidence="5" key="1">
    <citation type="submission" date="2018-02" db="EMBL/GenBank/DDBJ databases">
        <authorList>
            <person name="Cohen D.B."/>
            <person name="Kent A.D."/>
        </authorList>
    </citation>
    <scope>NUCLEOTIDE SEQUENCE</scope>
</reference>
<dbReference type="Pfam" id="PF17919">
    <property type="entry name" value="RT_RNaseH_2"/>
    <property type="match status" value="1"/>
</dbReference>
<dbReference type="AlphaFoldDB" id="A0A2N9IC98"/>
<dbReference type="Gene3D" id="3.30.420.10">
    <property type="entry name" value="Ribonuclease H-like superfamily/Ribonuclease H"/>
    <property type="match status" value="1"/>
</dbReference>
<protein>
    <submittedName>
        <fullName evidence="5">Uncharacterized protein</fullName>
    </submittedName>
</protein>
<sequence length="1072" mass="124164">MKNSRKGVRLPEGSSSSEEDIEMSPPAKSMVDELRSYLDTRIQERMEAFNENVQTEPPMVQKDDITQLLLQILNDQNGKMKKLEQAVSNTDQNIVALVQGMSKKNTTRGIEIGQGSDQQPQIEVVIANVDIPIGYPINSAVGSEERPTNIGLDTPVPPRMEPPRVDQPRFEQPRGEPPRMDSPRFEQPRMEPPRMDPSRFEQPRMEPPRMEPPRMEQPWFEQPRMEPPQFEQPRMEPPRFEQLRMEPPRFESRMEPPWMGPPQFGFPKVEPFQGQLEVGFRVEPLKRFESYREQVRFEQPYEFRNEPYVPSRNEPYVPPQNRRNRPRNDYNGQNFPEEDIFDRGVNLEERNQDIEAEPNPRPVQGQDLRDQIFEVIDQALSPGHRRTPRHPYRKPYPERIDREEWPRGQAFTWYAMLSANSIGSWEEMEEKFQSHFARSNIGVSMADLARLKQKPDESAEQFIMRFKRIRTRCHTTLPEAEYVKIAIDGLNFELRKKFKGITFINLFELSERASRFEGLLKEENQRKNSSYGTYYQDPNYEIDLAEYVESDEDNTICERCSHVLAKCFSRTKKEDDYKPQEAEEPRLVPRSIENSRSEPRSAPQVHNRGIEVDKNKAKAILQAKPPSNKKELQRLLGQINFLRRFIANVARKTKVFSHLLRLKDHEAFVWHEEHQKAFDAIKQYLTTPPVLIPPREGKPLKLYISATQESIGSLLAQDNEDGHEQAVFYLSRILNPTECRYSTVEKLCLALYFSALKLRHYMLAYIVFVIAQTDVIKYMLSKPILSGRMCKWSLALVEFHLLYVPQKVVKGQALADFLADHPCEDVPHEAQYVALVPWKFHFDGSRVKQGAGVGIVLESPQGVKTQLAFRVEKVCSNNQVEYETLVLGLEILFQMGIKNVTIFGDSQLVINQVKGQYNYGSVLLAPYLVSVQQLLQEFQECTLHYIPREENHEANRMAQATSGYRPIKDEKVKIEALKVRTLPSIFTRQLGTEIFTLEVGKEDWRSPIISYLRSLNGCTNNALKLKARRYGLIEEDECLFKQGADGILLKCISIEEAIQVMAEIHEGICGAH</sequence>
<proteinExistence type="predicted"/>
<dbReference type="InterPro" id="IPR002156">
    <property type="entry name" value="RNaseH_domain"/>
</dbReference>
<name>A0A2N9IC98_FAGSY</name>
<gene>
    <name evidence="5" type="ORF">FSB_LOCUS49626</name>
</gene>
<evidence type="ECO:0000259" key="2">
    <source>
        <dbReference type="Pfam" id="PF03732"/>
    </source>
</evidence>
<accession>A0A2N9IC98</accession>
<feature type="domain" description="Retrotransposon gag" evidence="2">
    <location>
        <begin position="407"/>
        <end position="491"/>
    </location>
</feature>
<feature type="compositionally biased region" description="Basic and acidic residues" evidence="1">
    <location>
        <begin position="161"/>
        <end position="214"/>
    </location>
</feature>
<feature type="region of interest" description="Disordered" evidence="1">
    <location>
        <begin position="140"/>
        <end position="215"/>
    </location>
</feature>
<dbReference type="InterPro" id="IPR043502">
    <property type="entry name" value="DNA/RNA_pol_sf"/>
</dbReference>
<dbReference type="Pfam" id="PF13456">
    <property type="entry name" value="RVT_3"/>
    <property type="match status" value="1"/>
</dbReference>
<dbReference type="InterPro" id="IPR005162">
    <property type="entry name" value="Retrotrans_gag_dom"/>
</dbReference>
<dbReference type="InterPro" id="IPR036397">
    <property type="entry name" value="RNaseH_sf"/>
</dbReference>
<dbReference type="SUPFAM" id="SSF53098">
    <property type="entry name" value="Ribonuclease H-like"/>
    <property type="match status" value="1"/>
</dbReference>
<dbReference type="GO" id="GO:0004523">
    <property type="term" value="F:RNA-DNA hybrid ribonuclease activity"/>
    <property type="evidence" value="ECO:0007669"/>
    <property type="project" value="InterPro"/>
</dbReference>
<organism evidence="5">
    <name type="scientific">Fagus sylvatica</name>
    <name type="common">Beechnut</name>
    <dbReference type="NCBI Taxonomy" id="28930"/>
    <lineage>
        <taxon>Eukaryota</taxon>
        <taxon>Viridiplantae</taxon>
        <taxon>Streptophyta</taxon>
        <taxon>Embryophyta</taxon>
        <taxon>Tracheophyta</taxon>
        <taxon>Spermatophyta</taxon>
        <taxon>Magnoliopsida</taxon>
        <taxon>eudicotyledons</taxon>
        <taxon>Gunneridae</taxon>
        <taxon>Pentapetalae</taxon>
        <taxon>rosids</taxon>
        <taxon>fabids</taxon>
        <taxon>Fagales</taxon>
        <taxon>Fagaceae</taxon>
        <taxon>Fagus</taxon>
    </lineage>
</organism>
<dbReference type="PANTHER" id="PTHR48475:SF1">
    <property type="entry name" value="RNASE H TYPE-1 DOMAIN-CONTAINING PROTEIN"/>
    <property type="match status" value="1"/>
</dbReference>
<evidence type="ECO:0000259" key="4">
    <source>
        <dbReference type="Pfam" id="PF17919"/>
    </source>
</evidence>
<evidence type="ECO:0000259" key="3">
    <source>
        <dbReference type="Pfam" id="PF13456"/>
    </source>
</evidence>
<dbReference type="InterPro" id="IPR012337">
    <property type="entry name" value="RNaseH-like_sf"/>
</dbReference>